<reference evidence="2" key="1">
    <citation type="journal article" date="2014" name="Int. J. Syst. Evol. Microbiol.">
        <title>Complete genome of a new Firmicutes species belonging to the dominant human colonic microbiota ('Ruminococcus bicirculans') reveals two chromosomes and a selective capacity to utilize plant glucans.</title>
        <authorList>
            <consortium name="NISC Comparative Sequencing Program"/>
            <person name="Wegmann U."/>
            <person name="Louis P."/>
            <person name="Goesmann A."/>
            <person name="Henrissat B."/>
            <person name="Duncan S.H."/>
            <person name="Flint H.J."/>
        </authorList>
    </citation>
    <scope>NUCLEOTIDE SEQUENCE</scope>
    <source>
        <strain evidence="2">NBRC 110608</strain>
    </source>
</reference>
<reference evidence="2" key="2">
    <citation type="submission" date="2023-02" db="EMBL/GenBank/DDBJ databases">
        <authorList>
            <person name="Sun Q."/>
            <person name="Mori K."/>
        </authorList>
    </citation>
    <scope>NUCLEOTIDE SEQUENCE</scope>
    <source>
        <strain evidence="2">NBRC 110608</strain>
    </source>
</reference>
<dbReference type="EMBL" id="AP027735">
    <property type="protein sequence ID" value="BDZ59852.1"/>
    <property type="molecule type" value="Genomic_DNA"/>
</dbReference>
<evidence type="ECO:0000313" key="2">
    <source>
        <dbReference type="EMBL" id="BDZ59852.1"/>
    </source>
</evidence>
<gene>
    <name evidence="2" type="ORF">GCM10025872_35090</name>
</gene>
<feature type="domain" description="Elongation factor G-binding protein C-terminal treble-clef zinc-finger" evidence="1">
    <location>
        <begin position="8"/>
        <end position="162"/>
    </location>
</feature>
<accession>A0ABM8HFS1</accession>
<protein>
    <recommendedName>
        <fullName evidence="1">Elongation factor G-binding protein C-terminal treble-clef zinc-finger domain-containing protein</fullName>
    </recommendedName>
</protein>
<proteinExistence type="predicted"/>
<name>A0ABM8HFS1_9MICO</name>
<sequence>MLPLTDNDIRHALVNASRGEAKRAVLPDLSTVDWDALDYLGWTDGKRELVSYVTLFVDDQLVTIQLRRTSNGTRSRLVCTWCQDVVAGDRAMLFVAARAGASGRNGNTVGTAICADFRCSANARRTPSITEMSSDDDAEVQFWIDLRVEELRRRSTRFARQVMAG</sequence>
<dbReference type="RefSeq" id="WP_289231709.1">
    <property type="nucleotide sequence ID" value="NZ_AP027735.1"/>
</dbReference>
<dbReference type="InterPro" id="IPR032330">
    <property type="entry name" value="EF-G-binding_C"/>
</dbReference>
<evidence type="ECO:0000259" key="1">
    <source>
        <dbReference type="Pfam" id="PF16571"/>
    </source>
</evidence>
<organism evidence="2">
    <name type="scientific">Barrientosiimonas endolithica</name>
    <dbReference type="NCBI Taxonomy" id="1535208"/>
    <lineage>
        <taxon>Bacteria</taxon>
        <taxon>Bacillati</taxon>
        <taxon>Actinomycetota</taxon>
        <taxon>Actinomycetes</taxon>
        <taxon>Micrococcales</taxon>
        <taxon>Dermacoccaceae</taxon>
        <taxon>Barrientosiimonas</taxon>
    </lineage>
</organism>
<dbReference type="Pfam" id="PF16571">
    <property type="entry name" value="FBP_C"/>
    <property type="match status" value="1"/>
</dbReference>